<reference evidence="2 3" key="1">
    <citation type="journal article" date="2019" name="Int. J. Syst. Evol. Microbiol.">
        <title>The Global Catalogue of Microorganisms (GCM) 10K type strain sequencing project: providing services to taxonomists for standard genome sequencing and annotation.</title>
        <authorList>
            <consortium name="The Broad Institute Genomics Platform"/>
            <consortium name="The Broad Institute Genome Sequencing Center for Infectious Disease"/>
            <person name="Wu L."/>
            <person name="Ma J."/>
        </authorList>
    </citation>
    <scope>NUCLEOTIDE SEQUENCE [LARGE SCALE GENOMIC DNA]</scope>
    <source>
        <strain evidence="2 3">JCM 13004</strain>
    </source>
</reference>
<dbReference type="InterPro" id="IPR016039">
    <property type="entry name" value="Thiolase-like"/>
</dbReference>
<evidence type="ECO:0000313" key="3">
    <source>
        <dbReference type="Proteomes" id="UP001500037"/>
    </source>
</evidence>
<dbReference type="Gene3D" id="3.40.47.10">
    <property type="match status" value="1"/>
</dbReference>
<dbReference type="SUPFAM" id="SSF53901">
    <property type="entry name" value="Thiolase-like"/>
    <property type="match status" value="2"/>
</dbReference>
<accession>A0ABN1W9J6</accession>
<dbReference type="Proteomes" id="UP001500037">
    <property type="component" value="Unassembled WGS sequence"/>
</dbReference>
<gene>
    <name evidence="2" type="ORF">GCM10009665_35310</name>
</gene>
<evidence type="ECO:0000313" key="2">
    <source>
        <dbReference type="EMBL" id="GAA1241440.1"/>
    </source>
</evidence>
<protein>
    <recommendedName>
        <fullName evidence="1">Beta-ketoacyl synthase-like N-terminal domain-containing protein</fullName>
    </recommendedName>
</protein>
<feature type="domain" description="Beta-ketoacyl synthase-like N-terminal" evidence="1">
    <location>
        <begin position="31"/>
        <end position="73"/>
    </location>
</feature>
<dbReference type="EMBL" id="BAAALF010000056">
    <property type="protein sequence ID" value="GAA1241440.1"/>
    <property type="molecule type" value="Genomic_DNA"/>
</dbReference>
<proteinExistence type="predicted"/>
<dbReference type="InterPro" id="IPR014030">
    <property type="entry name" value="Ketoacyl_synth_N"/>
</dbReference>
<sequence length="102" mass="10141">MYGCYKALLARSVAAAIRTSVTAVSESMAGTSELGARGGAHTPVSACASGAEAIATGLDLIRLGGRTCIVTGAPRAQRISAALTNSFGFGGHNACLLFTPAP</sequence>
<evidence type="ECO:0000259" key="1">
    <source>
        <dbReference type="Pfam" id="PF00109"/>
    </source>
</evidence>
<organism evidence="2 3">
    <name type="scientific">Kitasatospora nipponensis</name>
    <dbReference type="NCBI Taxonomy" id="258049"/>
    <lineage>
        <taxon>Bacteria</taxon>
        <taxon>Bacillati</taxon>
        <taxon>Actinomycetota</taxon>
        <taxon>Actinomycetes</taxon>
        <taxon>Kitasatosporales</taxon>
        <taxon>Streptomycetaceae</taxon>
        <taxon>Kitasatospora</taxon>
    </lineage>
</organism>
<comment type="caution">
    <text evidence="2">The sequence shown here is derived from an EMBL/GenBank/DDBJ whole genome shotgun (WGS) entry which is preliminary data.</text>
</comment>
<name>A0ABN1W9J6_9ACTN</name>
<dbReference type="Pfam" id="PF00109">
    <property type="entry name" value="ketoacyl-synt"/>
    <property type="match status" value="1"/>
</dbReference>
<keyword evidence="3" id="KW-1185">Reference proteome</keyword>